<organism evidence="2 3">
    <name type="scientific">Rhodovulum strictum</name>
    <dbReference type="NCBI Taxonomy" id="58314"/>
    <lineage>
        <taxon>Bacteria</taxon>
        <taxon>Pseudomonadati</taxon>
        <taxon>Pseudomonadota</taxon>
        <taxon>Alphaproteobacteria</taxon>
        <taxon>Rhodobacterales</taxon>
        <taxon>Paracoccaceae</taxon>
        <taxon>Rhodovulum</taxon>
    </lineage>
</organism>
<accession>A0A844B7H0</accession>
<evidence type="ECO:0000256" key="1">
    <source>
        <dbReference type="SAM" id="SignalP"/>
    </source>
</evidence>
<dbReference type="RefSeq" id="WP_153749608.1">
    <property type="nucleotide sequence ID" value="NZ_BAAADI010000010.1"/>
</dbReference>
<keyword evidence="1" id="KW-0732">Signal</keyword>
<evidence type="ECO:0000313" key="3">
    <source>
        <dbReference type="Proteomes" id="UP000466730"/>
    </source>
</evidence>
<dbReference type="EMBL" id="WJPO01000028">
    <property type="protein sequence ID" value="MRH22326.1"/>
    <property type="molecule type" value="Genomic_DNA"/>
</dbReference>
<sequence length="133" mass="13924">MLNRRTLALAALLSVLGLPLPLAAQEPNENDFALECRFDRECREAEPCTATGFTLAVDGRGGGMGAGVKLARVVLYSAAGKVDAFGTLGGDTLFLQGGNDAVRSYLVVTDGAARYTLHMAQGPQVVSYLGTCE</sequence>
<dbReference type="AlphaFoldDB" id="A0A844B7H0"/>
<proteinExistence type="predicted"/>
<feature type="signal peptide" evidence="1">
    <location>
        <begin position="1"/>
        <end position="24"/>
    </location>
</feature>
<keyword evidence="3" id="KW-1185">Reference proteome</keyword>
<gene>
    <name evidence="2" type="ORF">GH815_15180</name>
</gene>
<feature type="chain" id="PRO_5032766067" evidence="1">
    <location>
        <begin position="25"/>
        <end position="133"/>
    </location>
</feature>
<name>A0A844B7H0_9RHOB</name>
<protein>
    <submittedName>
        <fullName evidence="2">Uncharacterized protein</fullName>
    </submittedName>
</protein>
<evidence type="ECO:0000313" key="2">
    <source>
        <dbReference type="EMBL" id="MRH22326.1"/>
    </source>
</evidence>
<dbReference type="OrthoDB" id="7876140at2"/>
<reference evidence="2 3" key="1">
    <citation type="submission" date="2019-11" db="EMBL/GenBank/DDBJ databases">
        <title>Draft Whole-Genome sequence of the marine photosynthetic bacterium Rhodovulum strictum DSM 11289.</title>
        <authorList>
            <person name="Kyndt J.A."/>
            <person name="Meyer T.E."/>
        </authorList>
    </citation>
    <scope>NUCLEOTIDE SEQUENCE [LARGE SCALE GENOMIC DNA]</scope>
    <source>
        <strain evidence="2 3">DSM 11289</strain>
    </source>
</reference>
<dbReference type="Proteomes" id="UP000466730">
    <property type="component" value="Unassembled WGS sequence"/>
</dbReference>
<comment type="caution">
    <text evidence="2">The sequence shown here is derived from an EMBL/GenBank/DDBJ whole genome shotgun (WGS) entry which is preliminary data.</text>
</comment>